<keyword evidence="1" id="KW-0378">Hydrolase</keyword>
<dbReference type="RefSeq" id="WP_126039487.1">
    <property type="nucleotide sequence ID" value="NZ_CP034438.1"/>
</dbReference>
<dbReference type="KEGG" id="fsl:EJO69_03960"/>
<organism evidence="4 5">
    <name type="scientific">Flaviflexus salsibiostraticola</name>
    <dbReference type="NCBI Taxonomy" id="1282737"/>
    <lineage>
        <taxon>Bacteria</taxon>
        <taxon>Bacillati</taxon>
        <taxon>Actinomycetota</taxon>
        <taxon>Actinomycetes</taxon>
        <taxon>Actinomycetales</taxon>
        <taxon>Actinomycetaceae</taxon>
        <taxon>Flaviflexus</taxon>
    </lineage>
</organism>
<dbReference type="SMART" id="SM00855">
    <property type="entry name" value="PGAM"/>
    <property type="match status" value="1"/>
</dbReference>
<dbReference type="Proteomes" id="UP000270021">
    <property type="component" value="Chromosome"/>
</dbReference>
<dbReference type="GO" id="GO:0043456">
    <property type="term" value="P:regulation of pentose-phosphate shunt"/>
    <property type="evidence" value="ECO:0007669"/>
    <property type="project" value="TreeGrafter"/>
</dbReference>
<dbReference type="InterPro" id="IPR001345">
    <property type="entry name" value="PG/BPGM_mutase_AS"/>
</dbReference>
<accession>A0A3Q8WSW5</accession>
<reference evidence="4 5" key="1">
    <citation type="submission" date="2018-12" db="EMBL/GenBank/DDBJ databases">
        <title>Complete genome sequence of Flaviflexus salsibiostraticola KCTC 33148.</title>
        <authorList>
            <person name="Bae J.-W."/>
        </authorList>
    </citation>
    <scope>NUCLEOTIDE SEQUENCE [LARGE SCALE GENOMIC DNA]</scope>
    <source>
        <strain evidence="4 5">KCTC 33148</strain>
    </source>
</reference>
<dbReference type="GO" id="GO:0004331">
    <property type="term" value="F:fructose-2,6-bisphosphate 2-phosphatase activity"/>
    <property type="evidence" value="ECO:0007669"/>
    <property type="project" value="TreeGrafter"/>
</dbReference>
<proteinExistence type="predicted"/>
<dbReference type="PROSITE" id="PS00175">
    <property type="entry name" value="PG_MUTASE"/>
    <property type="match status" value="1"/>
</dbReference>
<evidence type="ECO:0000313" key="5">
    <source>
        <dbReference type="Proteomes" id="UP000270021"/>
    </source>
</evidence>
<feature type="active site" description="Proton donor/acceptor" evidence="2">
    <location>
        <position position="83"/>
    </location>
</feature>
<dbReference type="EMBL" id="CP034438">
    <property type="protein sequence ID" value="AZN29553.1"/>
    <property type="molecule type" value="Genomic_DNA"/>
</dbReference>
<feature type="binding site" evidence="3">
    <location>
        <position position="59"/>
    </location>
    <ligand>
        <name>substrate</name>
    </ligand>
</feature>
<evidence type="ECO:0000313" key="4">
    <source>
        <dbReference type="EMBL" id="AZN29553.1"/>
    </source>
</evidence>
<feature type="active site" description="Tele-phosphohistidine intermediate" evidence="2">
    <location>
        <position position="10"/>
    </location>
</feature>
<dbReference type="AlphaFoldDB" id="A0A3Q8WSW5"/>
<feature type="binding site" evidence="3">
    <location>
        <begin position="9"/>
        <end position="16"/>
    </location>
    <ligand>
        <name>substrate</name>
    </ligand>
</feature>
<gene>
    <name evidence="4" type="ORF">EJO69_03960</name>
</gene>
<dbReference type="InterPro" id="IPR051695">
    <property type="entry name" value="Phosphoglycerate_Mutase"/>
</dbReference>
<sequence>MISRIILWRHGQTDLNRQRRLQGSSDYPLNDTGIAQAKAAAKKIADLGPTHIVSSDLSRAYDTAARLARRTDLEIVVDPRVQERSFGSWEGLTADEIAEVDREGLTKWRAGQEPGGDVETREACGRRVVESIADWSGRLADHDDAVLVIVSHGGAISNGIMSLLGTNPSLSQPLAGMDNCHWAVLAPQANRTPAWRLMAYNLN</sequence>
<dbReference type="InterPro" id="IPR013078">
    <property type="entry name" value="His_Pase_superF_clade-1"/>
</dbReference>
<evidence type="ECO:0000256" key="1">
    <source>
        <dbReference type="ARBA" id="ARBA00022801"/>
    </source>
</evidence>
<dbReference type="PANTHER" id="PTHR46517">
    <property type="entry name" value="FRUCTOSE-2,6-BISPHOSPHATASE TIGAR"/>
    <property type="match status" value="1"/>
</dbReference>
<dbReference type="CDD" id="cd07067">
    <property type="entry name" value="HP_PGM_like"/>
    <property type="match status" value="1"/>
</dbReference>
<evidence type="ECO:0000256" key="2">
    <source>
        <dbReference type="PIRSR" id="PIRSR613078-1"/>
    </source>
</evidence>
<dbReference type="Pfam" id="PF00300">
    <property type="entry name" value="His_Phos_1"/>
    <property type="match status" value="1"/>
</dbReference>
<dbReference type="Gene3D" id="3.40.50.1240">
    <property type="entry name" value="Phosphoglycerate mutase-like"/>
    <property type="match status" value="1"/>
</dbReference>
<dbReference type="InterPro" id="IPR029033">
    <property type="entry name" value="His_PPase_superfam"/>
</dbReference>
<keyword evidence="5" id="KW-1185">Reference proteome</keyword>
<dbReference type="SUPFAM" id="SSF53254">
    <property type="entry name" value="Phosphoglycerate mutase-like"/>
    <property type="match status" value="1"/>
</dbReference>
<dbReference type="GO" id="GO:0005829">
    <property type="term" value="C:cytosol"/>
    <property type="evidence" value="ECO:0007669"/>
    <property type="project" value="TreeGrafter"/>
</dbReference>
<dbReference type="PANTHER" id="PTHR46517:SF1">
    <property type="entry name" value="FRUCTOSE-2,6-BISPHOSPHATASE TIGAR"/>
    <property type="match status" value="1"/>
</dbReference>
<protein>
    <submittedName>
        <fullName evidence="4">Histidine phosphatase family protein</fullName>
    </submittedName>
</protein>
<dbReference type="GO" id="GO:0045820">
    <property type="term" value="P:negative regulation of glycolytic process"/>
    <property type="evidence" value="ECO:0007669"/>
    <property type="project" value="TreeGrafter"/>
</dbReference>
<dbReference type="OrthoDB" id="4697614at2"/>
<evidence type="ECO:0000256" key="3">
    <source>
        <dbReference type="PIRSR" id="PIRSR613078-2"/>
    </source>
</evidence>
<name>A0A3Q8WSW5_9ACTO</name>